<dbReference type="InterPro" id="IPR046357">
    <property type="entry name" value="PPIase_dom_sf"/>
</dbReference>
<proteinExistence type="predicted"/>
<dbReference type="InterPro" id="IPR050245">
    <property type="entry name" value="PrsA_foldase"/>
</dbReference>
<dbReference type="PROSITE" id="PS01096">
    <property type="entry name" value="PPIC_PPIASE_1"/>
    <property type="match status" value="1"/>
</dbReference>
<evidence type="ECO:0000256" key="2">
    <source>
        <dbReference type="ARBA" id="ARBA00013194"/>
    </source>
</evidence>
<dbReference type="Gene3D" id="3.10.50.40">
    <property type="match status" value="1"/>
</dbReference>
<dbReference type="Pfam" id="PF13616">
    <property type="entry name" value="Rotamase_3"/>
    <property type="match status" value="1"/>
</dbReference>
<name>B3E7D6_TRIL1</name>
<comment type="catalytic activity">
    <reaction evidence="1">
        <text>[protein]-peptidylproline (omega=180) = [protein]-peptidylproline (omega=0)</text>
        <dbReference type="Rhea" id="RHEA:16237"/>
        <dbReference type="Rhea" id="RHEA-COMP:10747"/>
        <dbReference type="Rhea" id="RHEA-COMP:10748"/>
        <dbReference type="ChEBI" id="CHEBI:83833"/>
        <dbReference type="ChEBI" id="CHEBI:83834"/>
        <dbReference type="EC" id="5.2.1.8"/>
    </reaction>
</comment>
<dbReference type="PROSITE" id="PS50198">
    <property type="entry name" value="PPIC_PPIASE_2"/>
    <property type="match status" value="1"/>
</dbReference>
<evidence type="ECO:0000256" key="3">
    <source>
        <dbReference type="ARBA" id="ARBA00022729"/>
    </source>
</evidence>
<organism evidence="9 10">
    <name type="scientific">Trichlorobacter lovleyi (strain ATCC BAA-1151 / DSM 17278 / SZ)</name>
    <name type="common">Geobacter lovleyi</name>
    <dbReference type="NCBI Taxonomy" id="398767"/>
    <lineage>
        <taxon>Bacteria</taxon>
        <taxon>Pseudomonadati</taxon>
        <taxon>Thermodesulfobacteriota</taxon>
        <taxon>Desulfuromonadia</taxon>
        <taxon>Geobacterales</taxon>
        <taxon>Geobacteraceae</taxon>
        <taxon>Trichlorobacter</taxon>
    </lineage>
</organism>
<evidence type="ECO:0000259" key="8">
    <source>
        <dbReference type="PROSITE" id="PS50198"/>
    </source>
</evidence>
<dbReference type="InterPro" id="IPR023058">
    <property type="entry name" value="PPIase_PpiC_CS"/>
</dbReference>
<feature type="signal peptide" evidence="7">
    <location>
        <begin position="1"/>
        <end position="26"/>
    </location>
</feature>
<dbReference type="InterPro" id="IPR027304">
    <property type="entry name" value="Trigger_fact/SurA_dom_sf"/>
</dbReference>
<dbReference type="STRING" id="398767.Glov_2740"/>
<dbReference type="SUPFAM" id="SSF54534">
    <property type="entry name" value="FKBP-like"/>
    <property type="match status" value="1"/>
</dbReference>
<feature type="chain" id="PRO_5007910215" description="peptidylprolyl isomerase" evidence="7">
    <location>
        <begin position="27"/>
        <end position="335"/>
    </location>
</feature>
<dbReference type="KEGG" id="glo:Glov_2740"/>
<dbReference type="EMBL" id="CP001089">
    <property type="protein sequence ID" value="ACD96453.1"/>
    <property type="molecule type" value="Genomic_DNA"/>
</dbReference>
<dbReference type="AlphaFoldDB" id="B3E7D6"/>
<evidence type="ECO:0000256" key="7">
    <source>
        <dbReference type="SAM" id="SignalP"/>
    </source>
</evidence>
<dbReference type="EC" id="5.2.1.8" evidence="2"/>
<dbReference type="RefSeq" id="WP_012470782.1">
    <property type="nucleotide sequence ID" value="NC_010814.1"/>
</dbReference>
<gene>
    <name evidence="9" type="ordered locus">Glov_2740</name>
</gene>
<dbReference type="SUPFAM" id="SSF109998">
    <property type="entry name" value="Triger factor/SurA peptide-binding domain-like"/>
    <property type="match status" value="1"/>
</dbReference>
<evidence type="ECO:0000256" key="6">
    <source>
        <dbReference type="PROSITE-ProRule" id="PRU00278"/>
    </source>
</evidence>
<keyword evidence="3 7" id="KW-0732">Signal</keyword>
<feature type="domain" description="PpiC" evidence="8">
    <location>
        <begin position="187"/>
        <end position="288"/>
    </location>
</feature>
<dbReference type="GO" id="GO:0003755">
    <property type="term" value="F:peptidyl-prolyl cis-trans isomerase activity"/>
    <property type="evidence" value="ECO:0007669"/>
    <property type="project" value="UniProtKB-KW"/>
</dbReference>
<protein>
    <recommendedName>
        <fullName evidence="2">peptidylprolyl isomerase</fullName>
        <ecNumber evidence="2">5.2.1.8</ecNumber>
    </recommendedName>
</protein>
<accession>B3E7D6</accession>
<dbReference type="InterPro" id="IPR000297">
    <property type="entry name" value="PPIase_PpiC"/>
</dbReference>
<reference evidence="9 10" key="1">
    <citation type="submission" date="2008-05" db="EMBL/GenBank/DDBJ databases">
        <title>Complete sequence of chromosome of Geobacter lovleyi SZ.</title>
        <authorList>
            <consortium name="US DOE Joint Genome Institute"/>
            <person name="Lucas S."/>
            <person name="Copeland A."/>
            <person name="Lapidus A."/>
            <person name="Glavina del Rio T."/>
            <person name="Dalin E."/>
            <person name="Tice H."/>
            <person name="Bruce D."/>
            <person name="Goodwin L."/>
            <person name="Pitluck S."/>
            <person name="Chertkov O."/>
            <person name="Meincke L."/>
            <person name="Brettin T."/>
            <person name="Detter J.C."/>
            <person name="Han C."/>
            <person name="Tapia R."/>
            <person name="Kuske C.R."/>
            <person name="Schmutz J."/>
            <person name="Larimer F."/>
            <person name="Land M."/>
            <person name="Hauser L."/>
            <person name="Kyrpides N."/>
            <person name="Mikhailova N."/>
            <person name="Sung Y."/>
            <person name="Fletcher K.E."/>
            <person name="Ritalahti K.M."/>
            <person name="Loeffler F.E."/>
            <person name="Richardson P."/>
        </authorList>
    </citation>
    <scope>NUCLEOTIDE SEQUENCE [LARGE SCALE GENOMIC DNA]</scope>
    <source>
        <strain evidence="10">ATCC BAA-1151 / DSM 17278 / SZ</strain>
    </source>
</reference>
<sequence length="335" mass="36525">MMFNRCLTIAVLAAAVAMLGSADAGAAEKKPAPAAVEKTNSLPDPVARVNGVAIPAADLQKALNAFSKSPSAAQVPPGKEKEVQQFLLNQMLGGELMYQVAKATPVKDLDKKIDDAVTKLKARFKTNDEYLQGLKEQGLSEKDLRELIRRNVIIENHIEQVIVPKQVVTDAEMKEFYDKNPETFTQPEQVRASHILITLDAKATDADKKKAKEKIEDLLKQVKAGADFAKLAQENSGCPSSKQGGDLGYFGKGQMVKPFEETAFAMKPGDVSGVVETQFGYHIIKLTEKKAAAKVAFDEVKAKIADSLKRKKVTEAINATLEDAKKKAKIEVFLK</sequence>
<dbReference type="Pfam" id="PF13624">
    <property type="entry name" value="SurA_N_3"/>
    <property type="match status" value="1"/>
</dbReference>
<evidence type="ECO:0000256" key="1">
    <source>
        <dbReference type="ARBA" id="ARBA00000971"/>
    </source>
</evidence>
<dbReference type="PANTHER" id="PTHR47245:SF1">
    <property type="entry name" value="FOLDASE PROTEIN PRSA"/>
    <property type="match status" value="1"/>
</dbReference>
<dbReference type="HOGENOM" id="CLU_034646_5_3_7"/>
<dbReference type="Proteomes" id="UP000002420">
    <property type="component" value="Chromosome"/>
</dbReference>
<evidence type="ECO:0000313" key="9">
    <source>
        <dbReference type="EMBL" id="ACD96453.1"/>
    </source>
</evidence>
<dbReference type="eggNOG" id="COG0760">
    <property type="taxonomic scope" value="Bacteria"/>
</dbReference>
<keyword evidence="4 6" id="KW-0697">Rotamase</keyword>
<evidence type="ECO:0000256" key="5">
    <source>
        <dbReference type="ARBA" id="ARBA00023235"/>
    </source>
</evidence>
<evidence type="ECO:0000313" key="10">
    <source>
        <dbReference type="Proteomes" id="UP000002420"/>
    </source>
</evidence>
<dbReference type="PANTHER" id="PTHR47245">
    <property type="entry name" value="PEPTIDYLPROLYL ISOMERASE"/>
    <property type="match status" value="1"/>
</dbReference>
<keyword evidence="5 6" id="KW-0413">Isomerase</keyword>
<evidence type="ECO:0000256" key="4">
    <source>
        <dbReference type="ARBA" id="ARBA00023110"/>
    </source>
</evidence>
<dbReference type="Gene3D" id="1.10.4030.10">
    <property type="entry name" value="Porin chaperone SurA, peptide-binding domain"/>
    <property type="match status" value="1"/>
</dbReference>
<keyword evidence="10" id="KW-1185">Reference proteome</keyword>